<feature type="domain" description="Uracil-DNA glycosylase-like" evidence="12">
    <location>
        <begin position="27"/>
        <end position="181"/>
    </location>
</feature>
<dbReference type="EC" id="3.2.2.27" evidence="3"/>
<dbReference type="eggNOG" id="arCOG00905">
    <property type="taxonomic scope" value="Archaea"/>
</dbReference>
<dbReference type="SMART" id="SM00987">
    <property type="entry name" value="UreE_C"/>
    <property type="match status" value="1"/>
</dbReference>
<evidence type="ECO:0000256" key="3">
    <source>
        <dbReference type="ARBA" id="ARBA00012030"/>
    </source>
</evidence>
<protein>
    <recommendedName>
        <fullName evidence="4">Type-4 uracil-DNA glycosylase</fullName>
        <ecNumber evidence="3">3.2.2.27</ecNumber>
    </recommendedName>
</protein>
<organism evidence="13 14">
    <name type="scientific">Pyrobaculum islandicum (strain DSM 4184 / JCM 9189 / GEO3)</name>
    <dbReference type="NCBI Taxonomy" id="384616"/>
    <lineage>
        <taxon>Archaea</taxon>
        <taxon>Thermoproteota</taxon>
        <taxon>Thermoprotei</taxon>
        <taxon>Thermoproteales</taxon>
        <taxon>Thermoproteaceae</taxon>
        <taxon>Pyrobaculum</taxon>
    </lineage>
</organism>
<dbReference type="Gene3D" id="3.40.470.10">
    <property type="entry name" value="Uracil-DNA glycosylase-like domain"/>
    <property type="match status" value="1"/>
</dbReference>
<keyword evidence="6" id="KW-0479">Metal-binding</keyword>
<reference evidence="13" key="1">
    <citation type="submission" date="2006-12" db="EMBL/GenBank/DDBJ databases">
        <title>Complete sequence of Pyrobaculum islandicum DSM 4184.</title>
        <authorList>
            <person name="Copeland A."/>
            <person name="Lucas S."/>
            <person name="Lapidus A."/>
            <person name="Barry K."/>
            <person name="Detter J.C."/>
            <person name="Glavina del Rio T."/>
            <person name="Dalin E."/>
            <person name="Tice H."/>
            <person name="Pitluck S."/>
            <person name="Meincke L."/>
            <person name="Brettin T."/>
            <person name="Bruce D."/>
            <person name="Han C."/>
            <person name="Tapia R."/>
            <person name="Gilna P."/>
            <person name="Schmutz J."/>
            <person name="Larimer F."/>
            <person name="Land M."/>
            <person name="Hauser L."/>
            <person name="Kyrpides N."/>
            <person name="Mikhailova N."/>
            <person name="Cozen A.E."/>
            <person name="Fitz-Gibbon S.T."/>
            <person name="House C.H."/>
            <person name="Saltikov C."/>
            <person name="Lowe T."/>
            <person name="Richardson P."/>
        </authorList>
    </citation>
    <scope>NUCLEOTIDE SEQUENCE [LARGE SCALE GENOMIC DNA]</scope>
    <source>
        <strain evidence="13">DSM 4184</strain>
    </source>
</reference>
<dbReference type="PANTHER" id="PTHR33693">
    <property type="entry name" value="TYPE-5 URACIL-DNA GLYCOSYLASE"/>
    <property type="match status" value="1"/>
</dbReference>
<comment type="similarity">
    <text evidence="2">Belongs to the uracil-DNA glycosylase (UDG) superfamily. Type 4 (UDGa) family.</text>
</comment>
<dbReference type="SMART" id="SM00986">
    <property type="entry name" value="UDG"/>
    <property type="match status" value="1"/>
</dbReference>
<evidence type="ECO:0000256" key="10">
    <source>
        <dbReference type="ARBA" id="ARBA00023014"/>
    </source>
</evidence>
<dbReference type="Pfam" id="PF03167">
    <property type="entry name" value="UDG"/>
    <property type="match status" value="1"/>
</dbReference>
<keyword evidence="14" id="KW-1185">Reference proteome</keyword>
<dbReference type="GO" id="GO:0004844">
    <property type="term" value="F:uracil DNA N-glycosylase activity"/>
    <property type="evidence" value="ECO:0007669"/>
    <property type="project" value="UniProtKB-EC"/>
</dbReference>
<comment type="catalytic activity">
    <reaction evidence="1">
        <text>Hydrolyzes single-stranded DNA or mismatched double-stranded DNA and polynucleotides, releasing free uracil.</text>
        <dbReference type="EC" id="3.2.2.27"/>
    </reaction>
</comment>
<dbReference type="NCBIfam" id="NF040953">
    <property type="entry name" value="Arch_udg"/>
    <property type="match status" value="1"/>
</dbReference>
<dbReference type="RefSeq" id="WP_011762472.1">
    <property type="nucleotide sequence ID" value="NC_008701.1"/>
</dbReference>
<dbReference type="InterPro" id="IPR053423">
    <property type="entry name" value="Type-4_UDG"/>
</dbReference>
<evidence type="ECO:0000256" key="1">
    <source>
        <dbReference type="ARBA" id="ARBA00001400"/>
    </source>
</evidence>
<evidence type="ECO:0000256" key="5">
    <source>
        <dbReference type="ARBA" id="ARBA00022485"/>
    </source>
</evidence>
<keyword evidence="11" id="KW-0234">DNA repair</keyword>
<keyword evidence="5" id="KW-0004">4Fe-4S</keyword>
<dbReference type="GO" id="GO:0046872">
    <property type="term" value="F:metal ion binding"/>
    <property type="evidence" value="ECO:0007669"/>
    <property type="project" value="UniProtKB-KW"/>
</dbReference>
<dbReference type="STRING" id="384616.Pisl_0718"/>
<dbReference type="InterPro" id="IPR005273">
    <property type="entry name" value="Ura-DNA_glyco_family4"/>
</dbReference>
<dbReference type="InterPro" id="IPR051536">
    <property type="entry name" value="UDG_Type-4/5"/>
</dbReference>
<evidence type="ECO:0000256" key="9">
    <source>
        <dbReference type="ARBA" id="ARBA00023004"/>
    </source>
</evidence>
<evidence type="ECO:0000256" key="2">
    <source>
        <dbReference type="ARBA" id="ARBA00006521"/>
    </source>
</evidence>
<dbReference type="GO" id="GO:0051539">
    <property type="term" value="F:4 iron, 4 sulfur cluster binding"/>
    <property type="evidence" value="ECO:0007669"/>
    <property type="project" value="UniProtKB-KW"/>
</dbReference>
<sequence>MDLEDLNEKIKRCTRCPLHLYRKNAVPGEGSLKLGIMIVGEAPGASEDEEGRPFVGVAGQLLTKTLAKLGISRDDVYITNVVKCRPPGNRTPTREEIEACLPYLLQQIVILKPKRIVALGLISGKTLLKLVGREVDKIGNVRGKCFRGQVAGVNLEICLTYHPAAVLRNPHLREVFENDLATFFGGGLPPLNK</sequence>
<evidence type="ECO:0000256" key="4">
    <source>
        <dbReference type="ARBA" id="ARBA00019403"/>
    </source>
</evidence>
<dbReference type="GeneID" id="4616518"/>
<dbReference type="NCBIfam" id="TIGR00758">
    <property type="entry name" value="UDG_fam4"/>
    <property type="match status" value="1"/>
</dbReference>
<dbReference type="AlphaFoldDB" id="A1RSG4"/>
<evidence type="ECO:0000256" key="8">
    <source>
        <dbReference type="ARBA" id="ARBA00022801"/>
    </source>
</evidence>
<dbReference type="OrthoDB" id="8612at2157"/>
<dbReference type="HOGENOM" id="CLU_044815_1_3_2"/>
<dbReference type="KEGG" id="pis:Pisl_0718"/>
<dbReference type="GO" id="GO:0006281">
    <property type="term" value="P:DNA repair"/>
    <property type="evidence" value="ECO:0007669"/>
    <property type="project" value="UniProtKB-KW"/>
</dbReference>
<keyword evidence="9" id="KW-0408">Iron</keyword>
<evidence type="ECO:0000256" key="11">
    <source>
        <dbReference type="ARBA" id="ARBA00023204"/>
    </source>
</evidence>
<dbReference type="EMBL" id="CP000504">
    <property type="protein sequence ID" value="ABL87896.1"/>
    <property type="molecule type" value="Genomic_DNA"/>
</dbReference>
<evidence type="ECO:0000256" key="6">
    <source>
        <dbReference type="ARBA" id="ARBA00022723"/>
    </source>
</evidence>
<evidence type="ECO:0000313" key="13">
    <source>
        <dbReference type="EMBL" id="ABL87896.1"/>
    </source>
</evidence>
<dbReference type="InterPro" id="IPR005122">
    <property type="entry name" value="Uracil-DNA_glycosylase-like"/>
</dbReference>
<dbReference type="PANTHER" id="PTHR33693:SF1">
    <property type="entry name" value="TYPE-4 URACIL-DNA GLYCOSYLASE"/>
    <property type="match status" value="1"/>
</dbReference>
<dbReference type="CDD" id="cd10030">
    <property type="entry name" value="UDG-F4_TTUDGA_SPO1dp_like"/>
    <property type="match status" value="1"/>
</dbReference>
<keyword evidence="10" id="KW-0411">Iron-sulfur</keyword>
<evidence type="ECO:0000259" key="12">
    <source>
        <dbReference type="SMART" id="SM00986"/>
    </source>
</evidence>
<evidence type="ECO:0000313" key="14">
    <source>
        <dbReference type="Proteomes" id="UP000002595"/>
    </source>
</evidence>
<dbReference type="Proteomes" id="UP000002595">
    <property type="component" value="Chromosome"/>
</dbReference>
<keyword evidence="7" id="KW-0227">DNA damage</keyword>
<accession>A1RSG4</accession>
<evidence type="ECO:0000256" key="7">
    <source>
        <dbReference type="ARBA" id="ARBA00022763"/>
    </source>
</evidence>
<name>A1RSG4_PYRIL</name>
<dbReference type="InterPro" id="IPR036895">
    <property type="entry name" value="Uracil-DNA_glycosylase-like_sf"/>
</dbReference>
<proteinExistence type="inferred from homology"/>
<dbReference type="SUPFAM" id="SSF52141">
    <property type="entry name" value="Uracil-DNA glycosylase-like"/>
    <property type="match status" value="1"/>
</dbReference>
<gene>
    <name evidence="13" type="ordered locus">Pisl_0718</name>
</gene>
<keyword evidence="8" id="KW-0378">Hydrolase</keyword>